<accession>A0ABN1AZ92</accession>
<evidence type="ECO:0000256" key="1">
    <source>
        <dbReference type="ARBA" id="ARBA00001947"/>
    </source>
</evidence>
<gene>
    <name evidence="2" type="ORF">GCM10008986_10610</name>
</gene>
<dbReference type="RefSeq" id="WP_343838434.1">
    <property type="nucleotide sequence ID" value="NZ_BAAADO010000002.1"/>
</dbReference>
<protein>
    <recommendedName>
        <fullName evidence="4">N-acetylglucosaminyl deacetylase, LmbE family</fullName>
    </recommendedName>
</protein>
<reference evidence="2 3" key="1">
    <citation type="journal article" date="2019" name="Int. J. Syst. Evol. Microbiol.">
        <title>The Global Catalogue of Microorganisms (GCM) 10K type strain sequencing project: providing services to taxonomists for standard genome sequencing and annotation.</title>
        <authorList>
            <consortium name="The Broad Institute Genomics Platform"/>
            <consortium name="The Broad Institute Genome Sequencing Center for Infectious Disease"/>
            <person name="Wu L."/>
            <person name="Ma J."/>
        </authorList>
    </citation>
    <scope>NUCLEOTIDE SEQUENCE [LARGE SCALE GENOMIC DNA]</scope>
    <source>
        <strain evidence="2 3">JCM 12389</strain>
    </source>
</reference>
<comment type="cofactor">
    <cofactor evidence="1">
        <name>Zn(2+)</name>
        <dbReference type="ChEBI" id="CHEBI:29105"/>
    </cofactor>
</comment>
<evidence type="ECO:0000313" key="3">
    <source>
        <dbReference type="Proteomes" id="UP001500880"/>
    </source>
</evidence>
<dbReference type="Pfam" id="PF02585">
    <property type="entry name" value="PIG-L"/>
    <property type="match status" value="1"/>
</dbReference>
<dbReference type="Gene3D" id="3.40.50.10320">
    <property type="entry name" value="LmbE-like"/>
    <property type="match status" value="1"/>
</dbReference>
<dbReference type="SUPFAM" id="SSF102588">
    <property type="entry name" value="LmbE-like"/>
    <property type="match status" value="1"/>
</dbReference>
<dbReference type="PANTHER" id="PTHR12993:SF11">
    <property type="entry name" value="N-ACETYLGLUCOSAMINYL-PHOSPHATIDYLINOSITOL DE-N-ACETYLASE"/>
    <property type="match status" value="1"/>
</dbReference>
<comment type="caution">
    <text evidence="2">The sequence shown here is derived from an EMBL/GenBank/DDBJ whole genome shotgun (WGS) entry which is preliminary data.</text>
</comment>
<sequence>MSIKEFIINISKPILTPITRFVLKRHYQASRPLTEVGKARKVLVLAPHMDDETIGAGGTLHKHTQTGAEVYCVFVTDGSNSVSDLDKTELTAARKNEINQVQGIIGFKDVYYMDLPDGKVKSNNESQEKLKSIIEKIQPDLIYCTPFVDAHPDHVATGEILSDTLRQMNYSCMVRLYEINCPIPPDEINCIIDISDTLKYKKQAIDVFSSQAIAFDGFIELNYIKTELAATASITAVEGFLELDSSSYYRQFSRLKEEGYDYTKLFKQANRTATLLWAVYQNYKLKKQIYQKRLN</sequence>
<proteinExistence type="predicted"/>
<name>A0ABN1AZ92_9BACI</name>
<dbReference type="InterPro" id="IPR003737">
    <property type="entry name" value="GlcNAc_PI_deacetylase-related"/>
</dbReference>
<dbReference type="Proteomes" id="UP001500880">
    <property type="component" value="Unassembled WGS sequence"/>
</dbReference>
<evidence type="ECO:0008006" key="4">
    <source>
        <dbReference type="Google" id="ProtNLM"/>
    </source>
</evidence>
<dbReference type="PANTHER" id="PTHR12993">
    <property type="entry name" value="N-ACETYLGLUCOSAMINYL-PHOSPHATIDYLINOSITOL DE-N-ACETYLASE-RELATED"/>
    <property type="match status" value="1"/>
</dbReference>
<dbReference type="EMBL" id="BAAADO010000002">
    <property type="protein sequence ID" value="GAA0487044.1"/>
    <property type="molecule type" value="Genomic_DNA"/>
</dbReference>
<keyword evidence="3" id="KW-1185">Reference proteome</keyword>
<organism evidence="2 3">
    <name type="scientific">Salinibacillus aidingensis</name>
    <dbReference type="NCBI Taxonomy" id="237684"/>
    <lineage>
        <taxon>Bacteria</taxon>
        <taxon>Bacillati</taxon>
        <taxon>Bacillota</taxon>
        <taxon>Bacilli</taxon>
        <taxon>Bacillales</taxon>
        <taxon>Bacillaceae</taxon>
        <taxon>Salinibacillus</taxon>
    </lineage>
</organism>
<evidence type="ECO:0000313" key="2">
    <source>
        <dbReference type="EMBL" id="GAA0487044.1"/>
    </source>
</evidence>
<dbReference type="InterPro" id="IPR024078">
    <property type="entry name" value="LmbE-like_dom_sf"/>
</dbReference>